<dbReference type="PANTHER" id="PTHR12418">
    <property type="entry name" value="ACYL-COENZYME A THIOESTERASE THEM4"/>
    <property type="match status" value="1"/>
</dbReference>
<evidence type="ECO:0000256" key="12">
    <source>
        <dbReference type="ARBA" id="ARBA00023273"/>
    </source>
</evidence>
<evidence type="ECO:0000256" key="7">
    <source>
        <dbReference type="ARBA" id="ARBA00022801"/>
    </source>
</evidence>
<evidence type="ECO:0000256" key="21">
    <source>
        <dbReference type="ARBA" id="ARBA00047969"/>
    </source>
</evidence>
<keyword evidence="11" id="KW-0472">Membrane</keyword>
<evidence type="ECO:0000256" key="2">
    <source>
        <dbReference type="ARBA" id="ARBA00004496"/>
    </source>
</evidence>
<dbReference type="InterPro" id="IPR029069">
    <property type="entry name" value="HotDog_dom_sf"/>
</dbReference>
<dbReference type="EMBL" id="JAFFTB010000018">
    <property type="protein sequence ID" value="MBM9938674.1"/>
    <property type="molecule type" value="Genomic_DNA"/>
</dbReference>
<evidence type="ECO:0000256" key="17">
    <source>
        <dbReference type="ARBA" id="ARBA00040123"/>
    </source>
</evidence>
<keyword evidence="10" id="KW-0443">Lipid metabolism</keyword>
<comment type="catalytic activity">
    <reaction evidence="19">
        <text>octanoyl-CoA + H2O = octanoate + CoA + H(+)</text>
        <dbReference type="Rhea" id="RHEA:30143"/>
        <dbReference type="ChEBI" id="CHEBI:15377"/>
        <dbReference type="ChEBI" id="CHEBI:15378"/>
        <dbReference type="ChEBI" id="CHEBI:25646"/>
        <dbReference type="ChEBI" id="CHEBI:57287"/>
        <dbReference type="ChEBI" id="CHEBI:57386"/>
    </reaction>
    <physiologicalReaction direction="left-to-right" evidence="19">
        <dbReference type="Rhea" id="RHEA:30144"/>
    </physiologicalReaction>
</comment>
<dbReference type="InterPro" id="IPR052365">
    <property type="entry name" value="THEM4/THEM5_acyl-CoA_thioest"/>
</dbReference>
<dbReference type="InterPro" id="IPR006683">
    <property type="entry name" value="Thioestr_dom"/>
</dbReference>
<dbReference type="CDD" id="cd03443">
    <property type="entry name" value="PaaI_thioesterase"/>
    <property type="match status" value="1"/>
</dbReference>
<evidence type="ECO:0000256" key="20">
    <source>
        <dbReference type="ARBA" id="ARBA00047734"/>
    </source>
</evidence>
<comment type="similarity">
    <text evidence="15">Belongs to the THEM4/THEM5 thioesterase family.</text>
</comment>
<dbReference type="RefSeq" id="WP_205405426.1">
    <property type="nucleotide sequence ID" value="NZ_JAFFTA010000020.1"/>
</dbReference>
<evidence type="ECO:0000313" key="28">
    <source>
        <dbReference type="Proteomes" id="UP000784064"/>
    </source>
</evidence>
<evidence type="ECO:0000256" key="11">
    <source>
        <dbReference type="ARBA" id="ARBA00023136"/>
    </source>
</evidence>
<evidence type="ECO:0000256" key="13">
    <source>
        <dbReference type="ARBA" id="ARBA00035852"/>
    </source>
</evidence>
<name>A0AAW4GK36_9GAMM</name>
<evidence type="ECO:0000256" key="16">
    <source>
        <dbReference type="ARBA" id="ARBA00038848"/>
    </source>
</evidence>
<comment type="catalytic activity">
    <reaction evidence="20">
        <text>hexadecanoyl-CoA + H2O = hexadecanoate + CoA + H(+)</text>
        <dbReference type="Rhea" id="RHEA:16645"/>
        <dbReference type="ChEBI" id="CHEBI:7896"/>
        <dbReference type="ChEBI" id="CHEBI:15377"/>
        <dbReference type="ChEBI" id="CHEBI:15378"/>
        <dbReference type="ChEBI" id="CHEBI:57287"/>
        <dbReference type="ChEBI" id="CHEBI:57379"/>
        <dbReference type="EC" id="3.1.2.2"/>
    </reaction>
    <physiologicalReaction direction="left-to-right" evidence="20">
        <dbReference type="Rhea" id="RHEA:16646"/>
    </physiologicalReaction>
</comment>
<dbReference type="Pfam" id="PF03061">
    <property type="entry name" value="4HBT"/>
    <property type="match status" value="1"/>
</dbReference>
<keyword evidence="6" id="KW-0053">Apoptosis</keyword>
<keyword evidence="8" id="KW-0276">Fatty acid metabolism</keyword>
<reference evidence="25" key="2">
    <citation type="submission" date="2021-01" db="EMBL/GenBank/DDBJ databases">
        <authorList>
            <person name="Yu Y."/>
        </authorList>
    </citation>
    <scope>NUCLEOTIDE SEQUENCE</scope>
    <source>
        <strain evidence="25">As-5</strain>
        <strain evidence="26">As-6</strain>
    </source>
</reference>
<comment type="subcellular location">
    <subcellularLocation>
        <location evidence="3">Cell projection</location>
        <location evidence="3">Ruffle membrane</location>
    </subcellularLocation>
    <subcellularLocation>
        <location evidence="2">Cytoplasm</location>
    </subcellularLocation>
    <subcellularLocation>
        <location evidence="1">Membrane</location>
        <topology evidence="1">Peripheral membrane protein</topology>
    </subcellularLocation>
</comment>
<proteinExistence type="inferred from homology"/>
<keyword evidence="12" id="KW-0966">Cell projection</keyword>
<dbReference type="Proteomes" id="UP000749453">
    <property type="component" value="Unassembled WGS sequence"/>
</dbReference>
<dbReference type="GO" id="GO:0006631">
    <property type="term" value="P:fatty acid metabolic process"/>
    <property type="evidence" value="ECO:0007669"/>
    <property type="project" value="UniProtKB-KW"/>
</dbReference>
<comment type="catalytic activity">
    <reaction evidence="21">
        <text>decanoyl-CoA + H2O = decanoate + CoA + H(+)</text>
        <dbReference type="Rhea" id="RHEA:40059"/>
        <dbReference type="ChEBI" id="CHEBI:15377"/>
        <dbReference type="ChEBI" id="CHEBI:15378"/>
        <dbReference type="ChEBI" id="CHEBI:27689"/>
        <dbReference type="ChEBI" id="CHEBI:57287"/>
        <dbReference type="ChEBI" id="CHEBI:61430"/>
    </reaction>
    <physiologicalReaction direction="left-to-right" evidence="21">
        <dbReference type="Rhea" id="RHEA:40060"/>
    </physiologicalReaction>
</comment>
<evidence type="ECO:0000256" key="8">
    <source>
        <dbReference type="ARBA" id="ARBA00022832"/>
    </source>
</evidence>
<comment type="catalytic activity">
    <reaction evidence="14">
        <text>(9Z)-octadecenoyl-CoA + H2O = (9Z)-octadecenoate + CoA + H(+)</text>
        <dbReference type="Rhea" id="RHEA:40139"/>
        <dbReference type="ChEBI" id="CHEBI:15377"/>
        <dbReference type="ChEBI" id="CHEBI:15378"/>
        <dbReference type="ChEBI" id="CHEBI:30823"/>
        <dbReference type="ChEBI" id="CHEBI:57287"/>
        <dbReference type="ChEBI" id="CHEBI:57387"/>
    </reaction>
    <physiologicalReaction direction="left-to-right" evidence="14">
        <dbReference type="Rhea" id="RHEA:40140"/>
    </physiologicalReaction>
</comment>
<evidence type="ECO:0000256" key="4">
    <source>
        <dbReference type="ARBA" id="ARBA00022475"/>
    </source>
</evidence>
<evidence type="ECO:0000256" key="14">
    <source>
        <dbReference type="ARBA" id="ARBA00037002"/>
    </source>
</evidence>
<evidence type="ECO:0000256" key="22">
    <source>
        <dbReference type="ARBA" id="ARBA00048074"/>
    </source>
</evidence>
<keyword evidence="27" id="KW-1185">Reference proteome</keyword>
<evidence type="ECO:0000256" key="3">
    <source>
        <dbReference type="ARBA" id="ARBA00004632"/>
    </source>
</evidence>
<evidence type="ECO:0000256" key="23">
    <source>
        <dbReference type="ARBA" id="ARBA00048180"/>
    </source>
</evidence>
<keyword evidence="4" id="KW-1003">Cell membrane</keyword>
<dbReference type="SUPFAM" id="SSF54637">
    <property type="entry name" value="Thioesterase/thiol ester dehydrase-isomerase"/>
    <property type="match status" value="1"/>
</dbReference>
<feature type="domain" description="Thioesterase" evidence="24">
    <location>
        <begin position="55"/>
        <end position="137"/>
    </location>
</feature>
<dbReference type="Gene3D" id="3.10.129.10">
    <property type="entry name" value="Hotdog Thioesterase"/>
    <property type="match status" value="1"/>
</dbReference>
<gene>
    <name evidence="25" type="ORF">JJW18_13820</name>
    <name evidence="26" type="ORF">JJW19_11015</name>
</gene>
<evidence type="ECO:0000256" key="18">
    <source>
        <dbReference type="ARBA" id="ARBA00043210"/>
    </source>
</evidence>
<evidence type="ECO:0000313" key="27">
    <source>
        <dbReference type="Proteomes" id="UP000749453"/>
    </source>
</evidence>
<dbReference type="Proteomes" id="UP000784064">
    <property type="component" value="Unassembled WGS sequence"/>
</dbReference>
<protein>
    <recommendedName>
        <fullName evidence="17">Acyl-coenzyme A thioesterase THEM4</fullName>
        <ecNumber evidence="16">3.1.2.2</ecNumber>
    </recommendedName>
    <alternativeName>
        <fullName evidence="18">Thioesterase superfamily member 4</fullName>
    </alternativeName>
</protein>
<evidence type="ECO:0000256" key="15">
    <source>
        <dbReference type="ARBA" id="ARBA00038456"/>
    </source>
</evidence>
<evidence type="ECO:0000313" key="26">
    <source>
        <dbReference type="EMBL" id="MBM9938674.1"/>
    </source>
</evidence>
<dbReference type="EMBL" id="JAFFTA010000020">
    <property type="protein sequence ID" value="MBM9914545.1"/>
    <property type="molecule type" value="Genomic_DNA"/>
</dbReference>
<evidence type="ECO:0000256" key="9">
    <source>
        <dbReference type="ARBA" id="ARBA00022946"/>
    </source>
</evidence>
<sequence>MSLLSIQDRYPEAFSHCFGCGKSNPHGHRLKSWYVNKQVQATFTIPKIYCGGVPGFAYGGIVASLLDCHGTAAAAAFHCADEGTVLDDRPIATRYVTASLSVEFLQPTPLEVELSLVGKLHHSEGRKVFVDLEMGRDGTTFATARMLAIRLKNELDE</sequence>
<dbReference type="GO" id="GO:0016790">
    <property type="term" value="F:thiolester hydrolase activity"/>
    <property type="evidence" value="ECO:0007669"/>
    <property type="project" value="UniProtKB-ARBA"/>
</dbReference>
<evidence type="ECO:0000256" key="6">
    <source>
        <dbReference type="ARBA" id="ARBA00022703"/>
    </source>
</evidence>
<dbReference type="EC" id="3.1.2.2" evidence="16"/>
<keyword evidence="9" id="KW-0809">Transit peptide</keyword>
<evidence type="ECO:0000256" key="5">
    <source>
        <dbReference type="ARBA" id="ARBA00022490"/>
    </source>
</evidence>
<evidence type="ECO:0000256" key="10">
    <source>
        <dbReference type="ARBA" id="ARBA00023098"/>
    </source>
</evidence>
<keyword evidence="7" id="KW-0378">Hydrolase</keyword>
<comment type="caution">
    <text evidence="25">The sequence shown here is derived from an EMBL/GenBank/DDBJ whole genome shotgun (WGS) entry which is preliminary data.</text>
</comment>
<reference evidence="27" key="1">
    <citation type="submission" date="2021-01" db="EMBL/GenBank/DDBJ databases">
        <title>Stenotrophomonas maltophilia.</title>
        <authorList>
            <person name="Yu Y."/>
        </authorList>
    </citation>
    <scope>NUCLEOTIDE SEQUENCE [LARGE SCALE GENOMIC DNA]</scope>
    <source>
        <strain evidence="27">As-6</strain>
    </source>
</reference>
<accession>A0AAW4GK36</accession>
<organism evidence="25 28">
    <name type="scientific">Stenotrophomonas lactitubi</name>
    <dbReference type="NCBI Taxonomy" id="2045214"/>
    <lineage>
        <taxon>Bacteria</taxon>
        <taxon>Pseudomonadati</taxon>
        <taxon>Pseudomonadota</taxon>
        <taxon>Gammaproteobacteria</taxon>
        <taxon>Lysobacterales</taxon>
        <taxon>Lysobacteraceae</taxon>
        <taxon>Stenotrophomonas</taxon>
    </lineage>
</organism>
<comment type="catalytic activity">
    <reaction evidence="22">
        <text>dodecanoyl-CoA + H2O = dodecanoate + CoA + H(+)</text>
        <dbReference type="Rhea" id="RHEA:30135"/>
        <dbReference type="ChEBI" id="CHEBI:15377"/>
        <dbReference type="ChEBI" id="CHEBI:15378"/>
        <dbReference type="ChEBI" id="CHEBI:18262"/>
        <dbReference type="ChEBI" id="CHEBI:57287"/>
        <dbReference type="ChEBI" id="CHEBI:57375"/>
    </reaction>
    <physiologicalReaction direction="left-to-right" evidence="22">
        <dbReference type="Rhea" id="RHEA:30136"/>
    </physiologicalReaction>
</comment>
<evidence type="ECO:0000256" key="19">
    <source>
        <dbReference type="ARBA" id="ARBA00047588"/>
    </source>
</evidence>
<keyword evidence="5" id="KW-0963">Cytoplasm</keyword>
<dbReference type="GO" id="GO:0005737">
    <property type="term" value="C:cytoplasm"/>
    <property type="evidence" value="ECO:0007669"/>
    <property type="project" value="UniProtKB-SubCell"/>
</dbReference>
<comment type="catalytic activity">
    <reaction evidence="23">
        <text>tetradecanoyl-CoA + H2O = tetradecanoate + CoA + H(+)</text>
        <dbReference type="Rhea" id="RHEA:40119"/>
        <dbReference type="ChEBI" id="CHEBI:15377"/>
        <dbReference type="ChEBI" id="CHEBI:15378"/>
        <dbReference type="ChEBI" id="CHEBI:30807"/>
        <dbReference type="ChEBI" id="CHEBI:57287"/>
        <dbReference type="ChEBI" id="CHEBI:57385"/>
    </reaction>
    <physiologicalReaction direction="left-to-right" evidence="23">
        <dbReference type="Rhea" id="RHEA:40120"/>
    </physiologicalReaction>
</comment>
<dbReference type="GO" id="GO:0016020">
    <property type="term" value="C:membrane"/>
    <property type="evidence" value="ECO:0007669"/>
    <property type="project" value="UniProtKB-SubCell"/>
</dbReference>
<evidence type="ECO:0000256" key="1">
    <source>
        <dbReference type="ARBA" id="ARBA00004170"/>
    </source>
</evidence>
<dbReference type="PANTHER" id="PTHR12418:SF19">
    <property type="entry name" value="ACYL-COENZYME A THIOESTERASE THEM4"/>
    <property type="match status" value="1"/>
</dbReference>
<evidence type="ECO:0000313" key="25">
    <source>
        <dbReference type="EMBL" id="MBM9914545.1"/>
    </source>
</evidence>
<comment type="catalytic activity">
    <reaction evidence="13">
        <text>(5Z,8Z,11Z,14Z)-eicosatetraenoyl-CoA + H2O = (5Z,8Z,11Z,14Z)-eicosatetraenoate + CoA + H(+)</text>
        <dbReference type="Rhea" id="RHEA:40151"/>
        <dbReference type="ChEBI" id="CHEBI:15377"/>
        <dbReference type="ChEBI" id="CHEBI:15378"/>
        <dbReference type="ChEBI" id="CHEBI:32395"/>
        <dbReference type="ChEBI" id="CHEBI:57287"/>
        <dbReference type="ChEBI" id="CHEBI:57368"/>
    </reaction>
    <physiologicalReaction direction="left-to-right" evidence="13">
        <dbReference type="Rhea" id="RHEA:40152"/>
    </physiologicalReaction>
</comment>
<dbReference type="AlphaFoldDB" id="A0AAW4GK36"/>
<evidence type="ECO:0000259" key="24">
    <source>
        <dbReference type="Pfam" id="PF03061"/>
    </source>
</evidence>